<dbReference type="FunFam" id="3.40.50.11540:FF:000001">
    <property type="entry name" value="NADH dehydrogenase [ubiquinone] flavoprotein 1, mitochondrial"/>
    <property type="match status" value="1"/>
</dbReference>
<evidence type="ECO:0000313" key="8">
    <source>
        <dbReference type="Proteomes" id="UP000052015"/>
    </source>
</evidence>
<keyword evidence="2" id="KW-0004">4Fe-4S</keyword>
<dbReference type="EMBL" id="LKHP01000003">
    <property type="protein sequence ID" value="KRQ87407.1"/>
    <property type="molecule type" value="Genomic_DNA"/>
</dbReference>
<dbReference type="PROSITE" id="PS00645">
    <property type="entry name" value="COMPLEX1_51K_2"/>
    <property type="match status" value="1"/>
</dbReference>
<name>A0A0R3K4W7_CALMK</name>
<dbReference type="Proteomes" id="UP000052015">
    <property type="component" value="Unassembled WGS sequence"/>
</dbReference>
<dbReference type="RefSeq" id="WP_057977250.1">
    <property type="nucleotide sequence ID" value="NZ_LKHP01000003.1"/>
</dbReference>
<evidence type="ECO:0000259" key="6">
    <source>
        <dbReference type="SMART" id="SM00928"/>
    </source>
</evidence>
<dbReference type="GO" id="GO:0050583">
    <property type="term" value="F:hydrogen dehydrogenase (NADP+) activity"/>
    <property type="evidence" value="ECO:0007669"/>
    <property type="project" value="UniProtKB-EC"/>
</dbReference>
<dbReference type="GO" id="GO:0010181">
    <property type="term" value="F:FMN binding"/>
    <property type="evidence" value="ECO:0007669"/>
    <property type="project" value="InterPro"/>
</dbReference>
<dbReference type="Gene3D" id="6.10.250.1450">
    <property type="match status" value="1"/>
</dbReference>
<evidence type="ECO:0000256" key="3">
    <source>
        <dbReference type="ARBA" id="ARBA00022723"/>
    </source>
</evidence>
<dbReference type="Gene3D" id="1.20.1440.230">
    <property type="entry name" value="NADH-ubiquinone oxidoreductase 51kDa subunit, iron-sulphur binding domain"/>
    <property type="match status" value="1"/>
</dbReference>
<dbReference type="STRING" id="908809.ABG79_00745"/>
<comment type="caution">
    <text evidence="7">The sequence shown here is derived from an EMBL/GenBank/DDBJ whole genome shotgun (WGS) entry which is preliminary data.</text>
</comment>
<gene>
    <name evidence="7" type="primary">hndC_3</name>
    <name evidence="7" type="ORF">ABG79_00745</name>
</gene>
<evidence type="ECO:0000256" key="4">
    <source>
        <dbReference type="ARBA" id="ARBA00023004"/>
    </source>
</evidence>
<keyword evidence="8" id="KW-1185">Reference proteome</keyword>
<evidence type="ECO:0000256" key="2">
    <source>
        <dbReference type="ARBA" id="ARBA00022485"/>
    </source>
</evidence>
<sequence length="431" mass="46994">MTKTLNLITEYAGKIKPDSIEEYVSVGGFEALKIAMGKSPIESIEEIKKSKLQGRGGAAYPTGVKWEQAYQIQKNPKYIICNADEGEPGTFKDKVILDHLPLMLIEGMTIAAYILNSPKGFIYIRGEYPESQKIVARAIKAAKERGFLGSDILGTKFSFDIEIISGAGAYVCGENSALVESTEGNSGRPRMKPPFIKNHGYMGMPTLVNNVETFAYVPYILKEGGEKFASYGTEFSGGTKLVCLSGNLVNKGVFEVPFGITLRELIYDIGGGIPDGRKLKFVQLGGSSGPCIPEEMLDTKLCYKELKSKGLTLGSGAILVVDDSNCAVDFLKCVTEFFYHESCGKCTPCREGNKQLLALVNKFANGNATENDLQIIKKVGYIMKNAAFCGLGETAPTAHLSLIKYFEDEFVEHINKKCRANVCNFGGVEND</sequence>
<dbReference type="SUPFAM" id="SSF140490">
    <property type="entry name" value="Nqo1C-terminal domain-like"/>
    <property type="match status" value="1"/>
</dbReference>
<dbReference type="EC" id="1.12.1.3" evidence="7"/>
<dbReference type="FunFam" id="1.20.1440.230:FF:000001">
    <property type="entry name" value="Mitochondrial NADH dehydrogenase flavoprotein 1"/>
    <property type="match status" value="1"/>
</dbReference>
<dbReference type="SMART" id="SM00928">
    <property type="entry name" value="NADH_4Fe-4S"/>
    <property type="match status" value="1"/>
</dbReference>
<protein>
    <submittedName>
        <fullName evidence="7">NADP-reducing hydrogenase subunit HndC</fullName>
        <ecNumber evidence="7">1.12.1.3</ecNumber>
    </submittedName>
</protein>
<dbReference type="PATRIC" id="fig|908809.3.peg.752"/>
<keyword evidence="3" id="KW-0479">Metal-binding</keyword>
<comment type="similarity">
    <text evidence="1">Belongs to the complex I 51 kDa subunit family.</text>
</comment>
<dbReference type="SUPFAM" id="SSF142019">
    <property type="entry name" value="Nqo1 FMN-binding domain-like"/>
    <property type="match status" value="1"/>
</dbReference>
<dbReference type="PANTHER" id="PTHR43578">
    <property type="entry name" value="NADH-QUINONE OXIDOREDUCTASE SUBUNIT F"/>
    <property type="match status" value="1"/>
</dbReference>
<dbReference type="OrthoDB" id="9761899at2"/>
<keyword evidence="5" id="KW-0411">Iron-sulfur</keyword>
<dbReference type="GO" id="GO:0051539">
    <property type="term" value="F:4 iron, 4 sulfur cluster binding"/>
    <property type="evidence" value="ECO:0007669"/>
    <property type="project" value="UniProtKB-KW"/>
</dbReference>
<reference evidence="7 8" key="1">
    <citation type="submission" date="2015-09" db="EMBL/GenBank/DDBJ databases">
        <title>Draft genome sequence of a Caloramator mitchellensis, a moderate thermophile from the Great Artesian Basin of Australia.</title>
        <authorList>
            <person name="Patel B.K."/>
        </authorList>
    </citation>
    <scope>NUCLEOTIDE SEQUENCE [LARGE SCALE GENOMIC DNA]</scope>
    <source>
        <strain evidence="7 8">VF08</strain>
    </source>
</reference>
<dbReference type="Gene3D" id="3.10.20.600">
    <property type="match status" value="1"/>
</dbReference>
<dbReference type="InterPro" id="IPR019575">
    <property type="entry name" value="Nuop51_4Fe4S-bd"/>
</dbReference>
<feature type="domain" description="NADH-ubiquinone oxidoreductase 51kDa subunit iron-sulphur binding" evidence="6">
    <location>
        <begin position="328"/>
        <end position="373"/>
    </location>
</feature>
<evidence type="ECO:0000313" key="7">
    <source>
        <dbReference type="EMBL" id="KRQ87407.1"/>
    </source>
</evidence>
<proteinExistence type="inferred from homology"/>
<organism evidence="7 8">
    <name type="scientific">Caloramator mitchellensis</name>
    <dbReference type="NCBI Taxonomy" id="908809"/>
    <lineage>
        <taxon>Bacteria</taxon>
        <taxon>Bacillati</taxon>
        <taxon>Bacillota</taxon>
        <taxon>Clostridia</taxon>
        <taxon>Eubacteriales</taxon>
        <taxon>Clostridiaceae</taxon>
        <taxon>Caloramator</taxon>
    </lineage>
</organism>
<evidence type="ECO:0000256" key="5">
    <source>
        <dbReference type="ARBA" id="ARBA00023014"/>
    </source>
</evidence>
<accession>A0A0R3K4W7</accession>
<dbReference type="InterPro" id="IPR037225">
    <property type="entry name" value="Nuo51_FMN-bd_sf"/>
</dbReference>
<dbReference type="PANTHER" id="PTHR43578:SF3">
    <property type="entry name" value="NADH-QUINONE OXIDOREDUCTASE SUBUNIT F"/>
    <property type="match status" value="1"/>
</dbReference>
<dbReference type="Gene3D" id="3.40.50.11540">
    <property type="entry name" value="NADH-ubiquinone oxidoreductase 51kDa subunit"/>
    <property type="match status" value="1"/>
</dbReference>
<dbReference type="AlphaFoldDB" id="A0A0R3K4W7"/>
<dbReference type="SUPFAM" id="SSF142984">
    <property type="entry name" value="Nqo1 middle domain-like"/>
    <property type="match status" value="1"/>
</dbReference>
<dbReference type="Pfam" id="PF10589">
    <property type="entry name" value="NADH_4Fe-4S"/>
    <property type="match status" value="1"/>
</dbReference>
<dbReference type="InterPro" id="IPR001949">
    <property type="entry name" value="NADH-UbQ_OxRdtase_51kDa_CS"/>
</dbReference>
<keyword evidence="4" id="KW-0408">Iron</keyword>
<dbReference type="Pfam" id="PF01512">
    <property type="entry name" value="Complex1_51K"/>
    <property type="match status" value="1"/>
</dbReference>
<evidence type="ECO:0000256" key="1">
    <source>
        <dbReference type="ARBA" id="ARBA00007523"/>
    </source>
</evidence>
<dbReference type="InterPro" id="IPR037207">
    <property type="entry name" value="Nuop51_4Fe4S-bd_sf"/>
</dbReference>
<dbReference type="GO" id="GO:0046872">
    <property type="term" value="F:metal ion binding"/>
    <property type="evidence" value="ECO:0007669"/>
    <property type="project" value="UniProtKB-KW"/>
</dbReference>
<dbReference type="InterPro" id="IPR011538">
    <property type="entry name" value="Nuo51_FMN-bd"/>
</dbReference>
<keyword evidence="7" id="KW-0560">Oxidoreductase</keyword>
<dbReference type="GO" id="GO:0008137">
    <property type="term" value="F:NADH dehydrogenase (ubiquinone) activity"/>
    <property type="evidence" value="ECO:0007669"/>
    <property type="project" value="InterPro"/>
</dbReference>